<dbReference type="RefSeq" id="WP_137660609.1">
    <property type="nucleotide sequence ID" value="NZ_BJCQ01000014.1"/>
</dbReference>
<name>A0A480B0N4_9FIRM</name>
<evidence type="ECO:0000313" key="8">
    <source>
        <dbReference type="EMBL" id="GCL67081.1"/>
    </source>
</evidence>
<dbReference type="NCBIfam" id="TIGR01352">
    <property type="entry name" value="tonB_Cterm"/>
    <property type="match status" value="1"/>
</dbReference>
<evidence type="ECO:0000256" key="5">
    <source>
        <dbReference type="SAM" id="MobiDB-lite"/>
    </source>
</evidence>
<evidence type="ECO:0000256" key="3">
    <source>
        <dbReference type="ARBA" id="ARBA00022989"/>
    </source>
</evidence>
<feature type="region of interest" description="Disordered" evidence="5">
    <location>
        <begin position="52"/>
        <end position="90"/>
    </location>
</feature>
<dbReference type="GO" id="GO:0016020">
    <property type="term" value="C:membrane"/>
    <property type="evidence" value="ECO:0007669"/>
    <property type="project" value="UniProtKB-SubCell"/>
</dbReference>
<organism evidence="8 9">
    <name type="scientific">Veillonella tobetsuensis</name>
    <dbReference type="NCBI Taxonomy" id="1110546"/>
    <lineage>
        <taxon>Bacteria</taxon>
        <taxon>Bacillati</taxon>
        <taxon>Bacillota</taxon>
        <taxon>Negativicutes</taxon>
        <taxon>Veillonellales</taxon>
        <taxon>Veillonellaceae</taxon>
        <taxon>Veillonella</taxon>
    </lineage>
</organism>
<feature type="compositionally biased region" description="Basic and acidic residues" evidence="5">
    <location>
        <begin position="54"/>
        <end position="70"/>
    </location>
</feature>
<comment type="subcellular location">
    <subcellularLocation>
        <location evidence="1">Membrane</location>
        <topology evidence="1">Single-pass membrane protein</topology>
    </subcellularLocation>
</comment>
<dbReference type="Pfam" id="PF03544">
    <property type="entry name" value="TonB_C"/>
    <property type="match status" value="1"/>
</dbReference>
<keyword evidence="4 6" id="KW-0472">Membrane</keyword>
<feature type="transmembrane region" description="Helical" evidence="6">
    <location>
        <begin position="6"/>
        <end position="29"/>
    </location>
</feature>
<dbReference type="Proteomes" id="UP000300381">
    <property type="component" value="Unassembled WGS sequence"/>
</dbReference>
<evidence type="ECO:0000256" key="4">
    <source>
        <dbReference type="ARBA" id="ARBA00023136"/>
    </source>
</evidence>
<comment type="caution">
    <text evidence="8">The sequence shown here is derived from an EMBL/GenBank/DDBJ whole genome shotgun (WGS) entry which is preliminary data.</text>
</comment>
<evidence type="ECO:0000256" key="2">
    <source>
        <dbReference type="ARBA" id="ARBA00022692"/>
    </source>
</evidence>
<evidence type="ECO:0000259" key="7">
    <source>
        <dbReference type="PROSITE" id="PS52015"/>
    </source>
</evidence>
<evidence type="ECO:0000256" key="1">
    <source>
        <dbReference type="ARBA" id="ARBA00004167"/>
    </source>
</evidence>
<protein>
    <recommendedName>
        <fullName evidence="7">TonB C-terminal domain-containing protein</fullName>
    </recommendedName>
</protein>
<feature type="region of interest" description="Disordered" evidence="5">
    <location>
        <begin position="119"/>
        <end position="153"/>
    </location>
</feature>
<dbReference type="InterPro" id="IPR037682">
    <property type="entry name" value="TonB_C"/>
</dbReference>
<reference evidence="8 9" key="1">
    <citation type="submission" date="2019-03" db="EMBL/GenBank/DDBJ databases">
        <title>Draft genome sequences of two Veillonella tobetsuensis clinical isolates from intraoperative bronchial fluids of elderly patients with pulmonary carcinoma.</title>
        <authorList>
            <person name="Akiyama T."/>
        </authorList>
    </citation>
    <scope>NUCLEOTIDE SEQUENCE [LARGE SCALE GENOMIC DNA]</scope>
    <source>
        <strain evidence="8 9">PAGU 1578</strain>
    </source>
</reference>
<feature type="compositionally biased region" description="Gly residues" evidence="5">
    <location>
        <begin position="120"/>
        <end position="150"/>
    </location>
</feature>
<dbReference type="EMBL" id="BJCQ01000014">
    <property type="protein sequence ID" value="GCL67081.1"/>
    <property type="molecule type" value="Genomic_DNA"/>
</dbReference>
<dbReference type="InterPro" id="IPR006260">
    <property type="entry name" value="TonB/TolA_C"/>
</dbReference>
<proteinExistence type="predicted"/>
<keyword evidence="3 6" id="KW-1133">Transmembrane helix</keyword>
<dbReference type="Gene3D" id="3.30.1150.10">
    <property type="match status" value="1"/>
</dbReference>
<evidence type="ECO:0000313" key="9">
    <source>
        <dbReference type="Proteomes" id="UP000300381"/>
    </source>
</evidence>
<sequence>MVNKRYAIPFAAALIVNIAYWGVVGNWFGNLKPPETPNKDLVINLDMGQIEPPEQEKEKQPERMVSDDKTSAAGGKAGSVLPDLSGKPTPGLQNLNPYLGGNETASVNLKGNTDNPLGIPGSGDVKGPGGGPIGNGGTGEEGEGTKGGNPGTSEIEGSGYFDASGYIASLEANKVMPQQAVRRGITGAVHLMVHFDGEGNFVDAEITQSSGSSILDNAAYSLAASSGGAVNTTGEPKSEPVIITYNLE</sequence>
<gene>
    <name evidence="8" type="ORF">PAGU1578_07020</name>
</gene>
<dbReference type="SUPFAM" id="SSF74653">
    <property type="entry name" value="TolA/TonB C-terminal domain"/>
    <property type="match status" value="1"/>
</dbReference>
<keyword evidence="2 6" id="KW-0812">Transmembrane</keyword>
<feature type="domain" description="TonB C-terminal" evidence="7">
    <location>
        <begin position="161"/>
        <end position="248"/>
    </location>
</feature>
<accession>A0A480B0N4</accession>
<dbReference type="AlphaFoldDB" id="A0A480B0N4"/>
<evidence type="ECO:0000256" key="6">
    <source>
        <dbReference type="SAM" id="Phobius"/>
    </source>
</evidence>
<dbReference type="PROSITE" id="PS52015">
    <property type="entry name" value="TONB_CTD"/>
    <property type="match status" value="1"/>
</dbReference>
<dbReference type="GO" id="GO:0055085">
    <property type="term" value="P:transmembrane transport"/>
    <property type="evidence" value="ECO:0007669"/>
    <property type="project" value="InterPro"/>
</dbReference>